<dbReference type="Proteomes" id="UP000250321">
    <property type="component" value="Unassembled WGS sequence"/>
</dbReference>
<sequence>MGEKPLGFLGKGRFPAAIKGVIFYPSKPTHIRRASFLSHLQNPAISCPIPPFPPIFAPIRLFQSLTEFSSS</sequence>
<reference evidence="1 2" key="1">
    <citation type="submission" date="2018-02" db="EMBL/GenBank/DDBJ databases">
        <title>Draft genome of wild Prunus yedoensis var. nudiflora.</title>
        <authorList>
            <person name="Baek S."/>
            <person name="Kim J.-H."/>
            <person name="Choi K."/>
            <person name="Kim G.-B."/>
            <person name="Cho A."/>
            <person name="Jang H."/>
            <person name="Shin C.-H."/>
            <person name="Yu H.-J."/>
            <person name="Mun J.-H."/>
        </authorList>
    </citation>
    <scope>NUCLEOTIDE SEQUENCE [LARGE SCALE GENOMIC DNA]</scope>
    <source>
        <strain evidence="2">cv. Jeju island</strain>
        <tissue evidence="1">Leaf</tissue>
    </source>
</reference>
<proteinExistence type="predicted"/>
<accession>A0A314YVR5</accession>
<dbReference type="AlphaFoldDB" id="A0A314YVR5"/>
<protein>
    <submittedName>
        <fullName evidence="1">Uncharacterized protein</fullName>
    </submittedName>
</protein>
<evidence type="ECO:0000313" key="2">
    <source>
        <dbReference type="Proteomes" id="UP000250321"/>
    </source>
</evidence>
<evidence type="ECO:0000313" key="1">
    <source>
        <dbReference type="EMBL" id="PQQ09294.1"/>
    </source>
</evidence>
<gene>
    <name evidence="1" type="ORF">Pyn_09156</name>
</gene>
<comment type="caution">
    <text evidence="1">The sequence shown here is derived from an EMBL/GenBank/DDBJ whole genome shotgun (WGS) entry which is preliminary data.</text>
</comment>
<name>A0A314YVR5_PRUYE</name>
<organism evidence="1 2">
    <name type="scientific">Prunus yedoensis var. nudiflora</name>
    <dbReference type="NCBI Taxonomy" id="2094558"/>
    <lineage>
        <taxon>Eukaryota</taxon>
        <taxon>Viridiplantae</taxon>
        <taxon>Streptophyta</taxon>
        <taxon>Embryophyta</taxon>
        <taxon>Tracheophyta</taxon>
        <taxon>Spermatophyta</taxon>
        <taxon>Magnoliopsida</taxon>
        <taxon>eudicotyledons</taxon>
        <taxon>Gunneridae</taxon>
        <taxon>Pentapetalae</taxon>
        <taxon>rosids</taxon>
        <taxon>fabids</taxon>
        <taxon>Rosales</taxon>
        <taxon>Rosaceae</taxon>
        <taxon>Amygdaloideae</taxon>
        <taxon>Amygdaleae</taxon>
        <taxon>Prunus</taxon>
    </lineage>
</organism>
<keyword evidence="2" id="KW-1185">Reference proteome</keyword>
<dbReference type="EMBL" id="PJQY01000626">
    <property type="protein sequence ID" value="PQQ09294.1"/>
    <property type="molecule type" value="Genomic_DNA"/>
</dbReference>